<dbReference type="Gene3D" id="3.30.70.1440">
    <property type="entry name" value="Multidrug efflux transporter AcrB pore domain"/>
    <property type="match status" value="1"/>
</dbReference>
<dbReference type="OrthoDB" id="9758234at2"/>
<evidence type="ECO:0000256" key="8">
    <source>
        <dbReference type="SAM" id="Phobius"/>
    </source>
</evidence>
<keyword evidence="6 8" id="KW-1133">Transmembrane helix</keyword>
<evidence type="ECO:0000256" key="5">
    <source>
        <dbReference type="ARBA" id="ARBA00022692"/>
    </source>
</evidence>
<dbReference type="FunFam" id="1.20.1640.10:FF:000001">
    <property type="entry name" value="Efflux pump membrane transporter"/>
    <property type="match status" value="1"/>
</dbReference>
<evidence type="ECO:0000256" key="1">
    <source>
        <dbReference type="ARBA" id="ARBA00004429"/>
    </source>
</evidence>
<dbReference type="PRINTS" id="PR00702">
    <property type="entry name" value="ACRIFLAVINRP"/>
</dbReference>
<organism evidence="9 10">
    <name type="scientific">Thermoflexibacter ruber</name>
    <dbReference type="NCBI Taxonomy" id="1003"/>
    <lineage>
        <taxon>Bacteria</taxon>
        <taxon>Pseudomonadati</taxon>
        <taxon>Bacteroidota</taxon>
        <taxon>Cytophagia</taxon>
        <taxon>Cytophagales</taxon>
        <taxon>Thermoflexibacteraceae</taxon>
        <taxon>Thermoflexibacter</taxon>
    </lineage>
</organism>
<dbReference type="EMBL" id="FONY01000045">
    <property type="protein sequence ID" value="SFF51426.1"/>
    <property type="molecule type" value="Genomic_DNA"/>
</dbReference>
<dbReference type="GO" id="GO:0042910">
    <property type="term" value="F:xenobiotic transmembrane transporter activity"/>
    <property type="evidence" value="ECO:0007669"/>
    <property type="project" value="TreeGrafter"/>
</dbReference>
<dbReference type="InterPro" id="IPR001036">
    <property type="entry name" value="Acrflvin-R"/>
</dbReference>
<dbReference type="PANTHER" id="PTHR32063:SF28">
    <property type="entry name" value="BLR2861 PROTEIN"/>
    <property type="match status" value="1"/>
</dbReference>
<feature type="transmembrane region" description="Helical" evidence="8">
    <location>
        <begin position="525"/>
        <end position="545"/>
    </location>
</feature>
<dbReference type="Proteomes" id="UP000199513">
    <property type="component" value="Unassembled WGS sequence"/>
</dbReference>
<feature type="transmembrane region" description="Helical" evidence="8">
    <location>
        <begin position="336"/>
        <end position="352"/>
    </location>
</feature>
<dbReference type="Gene3D" id="3.30.70.1320">
    <property type="entry name" value="Multidrug efflux transporter AcrB pore domain like"/>
    <property type="match status" value="1"/>
</dbReference>
<keyword evidence="3" id="KW-1003">Cell membrane</keyword>
<comment type="subcellular location">
    <subcellularLocation>
        <location evidence="1">Cell inner membrane</location>
        <topology evidence="1">Multi-pass membrane protein</topology>
    </subcellularLocation>
</comment>
<feature type="transmembrane region" description="Helical" evidence="8">
    <location>
        <begin position="910"/>
        <end position="934"/>
    </location>
</feature>
<dbReference type="Gene3D" id="3.30.70.1430">
    <property type="entry name" value="Multidrug efflux transporter AcrB pore domain"/>
    <property type="match status" value="2"/>
</dbReference>
<evidence type="ECO:0000256" key="2">
    <source>
        <dbReference type="ARBA" id="ARBA00022448"/>
    </source>
</evidence>
<dbReference type="GO" id="GO:0005886">
    <property type="term" value="C:plasma membrane"/>
    <property type="evidence" value="ECO:0007669"/>
    <property type="project" value="UniProtKB-SubCell"/>
</dbReference>
<keyword evidence="10" id="KW-1185">Reference proteome</keyword>
<dbReference type="Pfam" id="PF00873">
    <property type="entry name" value="ACR_tran"/>
    <property type="match status" value="1"/>
</dbReference>
<keyword evidence="2" id="KW-0813">Transport</keyword>
<feature type="transmembrane region" description="Helical" evidence="8">
    <location>
        <begin position="430"/>
        <end position="450"/>
    </location>
</feature>
<evidence type="ECO:0000256" key="4">
    <source>
        <dbReference type="ARBA" id="ARBA00022519"/>
    </source>
</evidence>
<dbReference type="PANTHER" id="PTHR32063">
    <property type="match status" value="1"/>
</dbReference>
<accession>A0A1I2JEY7</accession>
<keyword evidence="7 8" id="KW-0472">Membrane</keyword>
<feature type="transmembrane region" description="Helical" evidence="8">
    <location>
        <begin position="985"/>
        <end position="1006"/>
    </location>
</feature>
<dbReference type="Gene3D" id="3.30.2090.10">
    <property type="entry name" value="Multidrug efflux transporter AcrB TolC docking domain, DN and DC subdomains"/>
    <property type="match status" value="2"/>
</dbReference>
<evidence type="ECO:0000313" key="9">
    <source>
        <dbReference type="EMBL" id="SFF51426.1"/>
    </source>
</evidence>
<dbReference type="Gene3D" id="1.20.1640.10">
    <property type="entry name" value="Multidrug efflux transporter AcrB transmembrane domain"/>
    <property type="match status" value="2"/>
</dbReference>
<feature type="transmembrane region" description="Helical" evidence="8">
    <location>
        <begin position="462"/>
        <end position="484"/>
    </location>
</feature>
<feature type="transmembrane region" description="Helical" evidence="8">
    <location>
        <begin position="959"/>
        <end position="979"/>
    </location>
</feature>
<proteinExistence type="predicted"/>
<evidence type="ECO:0000313" key="10">
    <source>
        <dbReference type="Proteomes" id="UP000199513"/>
    </source>
</evidence>
<feature type="transmembrane region" description="Helical" evidence="8">
    <location>
        <begin position="858"/>
        <end position="877"/>
    </location>
</feature>
<dbReference type="SUPFAM" id="SSF82693">
    <property type="entry name" value="Multidrug efflux transporter AcrB pore domain, PN1, PN2, PC1 and PC2 subdomains"/>
    <property type="match status" value="3"/>
</dbReference>
<reference evidence="9 10" key="1">
    <citation type="submission" date="2016-10" db="EMBL/GenBank/DDBJ databases">
        <authorList>
            <person name="de Groot N.N."/>
        </authorList>
    </citation>
    <scope>NUCLEOTIDE SEQUENCE [LARGE SCALE GENOMIC DNA]</scope>
    <source>
        <strain>GEY</strain>
        <strain evidence="10">DSM 9560</strain>
    </source>
</reference>
<feature type="transmembrane region" description="Helical" evidence="8">
    <location>
        <begin position="12"/>
        <end position="32"/>
    </location>
</feature>
<evidence type="ECO:0000256" key="7">
    <source>
        <dbReference type="ARBA" id="ARBA00023136"/>
    </source>
</evidence>
<dbReference type="AlphaFoldDB" id="A0A1I2JEY7"/>
<protein>
    <submittedName>
        <fullName evidence="9">Multidrug efflux pump</fullName>
    </submittedName>
</protein>
<evidence type="ECO:0000256" key="6">
    <source>
        <dbReference type="ARBA" id="ARBA00022989"/>
    </source>
</evidence>
<keyword evidence="4" id="KW-0997">Cell inner membrane</keyword>
<sequence>MSLSSISIQRPVFTIVLNIVIIIFGYIGFNFLGVREYPSIESPVITVNTRYVGANAEIIESQITEPLEEAINGIAGVTSITSTSRDGSSSISVEFALEVDLETAANDVRDKVSGALDRLPPDADPPRIAKADVDGGVIIALNAKSSKRSLLDLNAIGESLIKERLQTIPGVSEVQVWGEKRYAMRLEIDLAKLAAYQITPLEVRTALSRENVELPSGRIEGQQTELTVKTMGRLTSVEEFNNLVIKQEEDRLVRFKDIGQVRLSPENERTLLRRDGVTMVAYAVSAQPGSNHIDISNNFYKRVEQIKKDLPEDIELVIGFDNTKYIRSSIAEVQETIFIAFGLVVSIIFLFLRDWRTTVIPVLAIPISLIGTFFIMYIAGFSINVLTLLGIVLAIGLVVDDAIVVLENIYTKIEEGMKPLEAAYKGANEIFFAVISTTITLVAVFMPVIFLQGITGRLFKEFGVVVAGAVVISSFVALTLTVMLSSKILKHREKHNWFYNVTEPFFVKLNNFYESSLHAFMKMRWLAFPLLAAAIFAIYEIFQLLPSELAPLEDRAGLRISVTAPEGTTFETTDAFMLRLGEFVSQQVKPEEREAVITITSPGFSTGGAANTGFVRLVLTPADKRQRSQQQIADTLTKVLRQMSEARTFVIQEPTIGGRRSGQPVQYVLQTATLDKLVQIIPAFMAKVMQHPDLSAADVNLKFTKPEIRIEIDREKASNLEVSVADVAQTLQLGFAGQRFGYFMMNGKQYQVIGELKREDRNKPLDLKSLYVKNRAGKLIQLDNLVTLRESSSPPSLTRYNRFVSATISANPATGKTIGQGLKAMDEIAKQVREETGENFTTALAGQSKEFAESSSSLAFAFVLALTLIYLVLAAQFESFRDPFIIMLTVPLALAGALFSLWYTNQTLNIFSQIGMIMLIGLVTKNAILIVEFANQRKEQGLNKLEAVIDAAIARFRPILMTTLSTILGILPIALSLGAGSESRVGMGIAVVGGMILATGLTLYMIPAIYSFFSTEHKVIPTFDDLEKENKQQEEVEEVEAAR</sequence>
<feature type="transmembrane region" description="Helical" evidence="8">
    <location>
        <begin position="884"/>
        <end position="904"/>
    </location>
</feature>
<dbReference type="RefSeq" id="WP_091549066.1">
    <property type="nucleotide sequence ID" value="NZ_FONY01000045.1"/>
</dbReference>
<gene>
    <name evidence="9" type="ORF">SAMN04488541_104525</name>
</gene>
<evidence type="ECO:0000256" key="3">
    <source>
        <dbReference type="ARBA" id="ARBA00022475"/>
    </source>
</evidence>
<feature type="transmembrane region" description="Helical" evidence="8">
    <location>
        <begin position="359"/>
        <end position="379"/>
    </location>
</feature>
<keyword evidence="5 8" id="KW-0812">Transmembrane</keyword>
<dbReference type="SUPFAM" id="SSF82714">
    <property type="entry name" value="Multidrug efflux transporter AcrB TolC docking domain, DN and DC subdomains"/>
    <property type="match status" value="2"/>
</dbReference>
<dbReference type="SUPFAM" id="SSF82866">
    <property type="entry name" value="Multidrug efflux transporter AcrB transmembrane domain"/>
    <property type="match status" value="2"/>
</dbReference>
<name>A0A1I2JEY7_9BACT</name>
<dbReference type="InterPro" id="IPR027463">
    <property type="entry name" value="AcrB_DN_DC_subdom"/>
</dbReference>
<dbReference type="STRING" id="1003.SAMN04488541_104525"/>
<feature type="transmembrane region" description="Helical" evidence="8">
    <location>
        <begin position="385"/>
        <end position="409"/>
    </location>
</feature>